<feature type="compositionally biased region" description="Polar residues" evidence="1">
    <location>
        <begin position="9"/>
        <end position="19"/>
    </location>
</feature>
<name>A0A9W9FA72_9EURO</name>
<keyword evidence="3" id="KW-1185">Reference proteome</keyword>
<reference evidence="2" key="2">
    <citation type="journal article" date="2023" name="IMA Fungus">
        <title>Comparative genomic study of the Penicillium genus elucidates a diverse pangenome and 15 lateral gene transfer events.</title>
        <authorList>
            <person name="Petersen C."/>
            <person name="Sorensen T."/>
            <person name="Nielsen M.R."/>
            <person name="Sondergaard T.E."/>
            <person name="Sorensen J.L."/>
            <person name="Fitzpatrick D.A."/>
            <person name="Frisvad J.C."/>
            <person name="Nielsen K.L."/>
        </authorList>
    </citation>
    <scope>NUCLEOTIDE SEQUENCE</scope>
    <source>
        <strain evidence="2">IBT 34128</strain>
    </source>
</reference>
<dbReference type="PANTHER" id="PTHR36986:SF1">
    <property type="entry name" value="UPF0643 PROTEIN PB2B2.08"/>
    <property type="match status" value="1"/>
</dbReference>
<reference evidence="2" key="1">
    <citation type="submission" date="2022-11" db="EMBL/GenBank/DDBJ databases">
        <authorList>
            <person name="Petersen C."/>
        </authorList>
    </citation>
    <scope>NUCLEOTIDE SEQUENCE</scope>
    <source>
        <strain evidence="2">IBT 34128</strain>
    </source>
</reference>
<proteinExistence type="predicted"/>
<evidence type="ECO:0000313" key="2">
    <source>
        <dbReference type="EMBL" id="KAJ5096471.1"/>
    </source>
</evidence>
<dbReference type="OrthoDB" id="2140489at2759"/>
<evidence type="ECO:0000313" key="3">
    <source>
        <dbReference type="Proteomes" id="UP001141434"/>
    </source>
</evidence>
<feature type="region of interest" description="Disordered" evidence="1">
    <location>
        <begin position="1"/>
        <end position="27"/>
    </location>
</feature>
<protein>
    <submittedName>
        <fullName evidence="2">Uncharacterized protein</fullName>
    </submittedName>
</protein>
<dbReference type="RefSeq" id="XP_056512022.1">
    <property type="nucleotide sequence ID" value="XM_056656409.1"/>
</dbReference>
<dbReference type="EMBL" id="JAPMSZ010000007">
    <property type="protein sequence ID" value="KAJ5096471.1"/>
    <property type="molecule type" value="Genomic_DNA"/>
</dbReference>
<dbReference type="AlphaFoldDB" id="A0A9W9FA72"/>
<dbReference type="GeneID" id="81395577"/>
<dbReference type="Proteomes" id="UP001141434">
    <property type="component" value="Unassembled WGS sequence"/>
</dbReference>
<comment type="caution">
    <text evidence="2">The sequence shown here is derived from an EMBL/GenBank/DDBJ whole genome shotgun (WGS) entry which is preliminary data.</text>
</comment>
<dbReference type="PANTHER" id="PTHR36986">
    <property type="entry name" value="UPF0643 PROTEIN PB2B2.08"/>
    <property type="match status" value="1"/>
</dbReference>
<organism evidence="2 3">
    <name type="scientific">Penicillium alfredii</name>
    <dbReference type="NCBI Taxonomy" id="1506179"/>
    <lineage>
        <taxon>Eukaryota</taxon>
        <taxon>Fungi</taxon>
        <taxon>Dikarya</taxon>
        <taxon>Ascomycota</taxon>
        <taxon>Pezizomycotina</taxon>
        <taxon>Eurotiomycetes</taxon>
        <taxon>Eurotiomycetidae</taxon>
        <taxon>Eurotiales</taxon>
        <taxon>Aspergillaceae</taxon>
        <taxon>Penicillium</taxon>
    </lineage>
</organism>
<sequence length="253" mass="28078">MAVSVAVPAQSSPATTKNSHAVDKSNRQLPLTRLLPHTLVTTDFDAQKFHAAASLQLPLRLGASAVAATDTRLIASPYNAPAHLLDLETLDTQDRLLALALATFKPIRDDYATATYTESFNWSEVLDLVRTLAHAEGHAWTAQSFYVVVFRSKLQEDADPDRLYALDAHSHQEATASGGLLKYWFGTKDENHQNLATCLWRSREDARLGGRGPWHAQARAAAQELYKHILFTTLKLVIKDEATSWTISDWDET</sequence>
<accession>A0A9W9FA72</accession>
<evidence type="ECO:0000256" key="1">
    <source>
        <dbReference type="SAM" id="MobiDB-lite"/>
    </source>
</evidence>
<gene>
    <name evidence="2" type="ORF">NUU61_005827</name>
</gene>